<organism evidence="1 2">
    <name type="scientific">Dreissena polymorpha</name>
    <name type="common">Zebra mussel</name>
    <name type="synonym">Mytilus polymorpha</name>
    <dbReference type="NCBI Taxonomy" id="45954"/>
    <lineage>
        <taxon>Eukaryota</taxon>
        <taxon>Metazoa</taxon>
        <taxon>Spiralia</taxon>
        <taxon>Lophotrochozoa</taxon>
        <taxon>Mollusca</taxon>
        <taxon>Bivalvia</taxon>
        <taxon>Autobranchia</taxon>
        <taxon>Heteroconchia</taxon>
        <taxon>Euheterodonta</taxon>
        <taxon>Imparidentia</taxon>
        <taxon>Neoheterodontei</taxon>
        <taxon>Myida</taxon>
        <taxon>Dreissenoidea</taxon>
        <taxon>Dreissenidae</taxon>
        <taxon>Dreissena</taxon>
    </lineage>
</organism>
<comment type="caution">
    <text evidence="1">The sequence shown here is derived from an EMBL/GenBank/DDBJ whole genome shotgun (WGS) entry which is preliminary data.</text>
</comment>
<reference evidence="1" key="2">
    <citation type="submission" date="2020-11" db="EMBL/GenBank/DDBJ databases">
        <authorList>
            <person name="McCartney M.A."/>
            <person name="Auch B."/>
            <person name="Kono T."/>
            <person name="Mallez S."/>
            <person name="Becker A."/>
            <person name="Gohl D.M."/>
            <person name="Silverstein K.A.T."/>
            <person name="Koren S."/>
            <person name="Bechman K.B."/>
            <person name="Herman A."/>
            <person name="Abrahante J.E."/>
            <person name="Garbe J."/>
        </authorList>
    </citation>
    <scope>NUCLEOTIDE SEQUENCE</scope>
    <source>
        <strain evidence="1">Duluth1</strain>
        <tissue evidence="1">Whole animal</tissue>
    </source>
</reference>
<dbReference type="AlphaFoldDB" id="A0A9D4N4P2"/>
<gene>
    <name evidence="1" type="ORF">DPMN_011729</name>
</gene>
<evidence type="ECO:0000313" key="2">
    <source>
        <dbReference type="Proteomes" id="UP000828390"/>
    </source>
</evidence>
<protein>
    <submittedName>
        <fullName evidence="1">Uncharacterized protein</fullName>
    </submittedName>
</protein>
<dbReference type="EMBL" id="JAIWYP010000001">
    <property type="protein sequence ID" value="KAH3887710.1"/>
    <property type="molecule type" value="Genomic_DNA"/>
</dbReference>
<keyword evidence="2" id="KW-1185">Reference proteome</keyword>
<reference evidence="1" key="1">
    <citation type="journal article" date="2019" name="bioRxiv">
        <title>The Genome of the Zebra Mussel, Dreissena polymorpha: A Resource for Invasive Species Research.</title>
        <authorList>
            <person name="McCartney M.A."/>
            <person name="Auch B."/>
            <person name="Kono T."/>
            <person name="Mallez S."/>
            <person name="Zhang Y."/>
            <person name="Obille A."/>
            <person name="Becker A."/>
            <person name="Abrahante J.E."/>
            <person name="Garbe J."/>
            <person name="Badalamenti J.P."/>
            <person name="Herman A."/>
            <person name="Mangelson H."/>
            <person name="Liachko I."/>
            <person name="Sullivan S."/>
            <person name="Sone E.D."/>
            <person name="Koren S."/>
            <person name="Silverstein K.A.T."/>
            <person name="Beckman K.B."/>
            <person name="Gohl D.M."/>
        </authorList>
    </citation>
    <scope>NUCLEOTIDE SEQUENCE</scope>
    <source>
        <strain evidence="1">Duluth1</strain>
        <tissue evidence="1">Whole animal</tissue>
    </source>
</reference>
<name>A0A9D4N4P2_DREPO</name>
<evidence type="ECO:0000313" key="1">
    <source>
        <dbReference type="EMBL" id="KAH3887710.1"/>
    </source>
</evidence>
<proteinExistence type="predicted"/>
<accession>A0A9D4N4P2</accession>
<sequence>MATPCGATSKQVCATGHKTKRMILTGQEQQTKLHLQGQGPLETTRLEPRLATICTLRPRRQGDQVNVLGLSAPPSYQPMALLEVNVL</sequence>
<dbReference type="Proteomes" id="UP000828390">
    <property type="component" value="Unassembled WGS sequence"/>
</dbReference>